<gene>
    <name evidence="3" type="ORF">GSF22_14275</name>
</gene>
<proteinExistence type="predicted"/>
<accession>A0ABS3VRN1</accession>
<dbReference type="EMBL" id="WVUH01000106">
    <property type="protein sequence ID" value="MBO4207165.1"/>
    <property type="molecule type" value="Genomic_DNA"/>
</dbReference>
<feature type="transmembrane region" description="Helical" evidence="1">
    <location>
        <begin position="84"/>
        <end position="101"/>
    </location>
</feature>
<evidence type="ECO:0000259" key="2">
    <source>
        <dbReference type="Pfam" id="PF23636"/>
    </source>
</evidence>
<protein>
    <recommendedName>
        <fullName evidence="2">DUF7144 domain-containing protein</fullName>
    </recommendedName>
</protein>
<sequence>MAAVRDGGRAPGRPALLAGSLVGLAGLLDLLAGLGRLASEPYVLITERGIHHLHTSGWIALHLVIAAITTAASLMIMTDRRWTAPLGSGVVGVSIVVDLLFLPYEPLRALLAIGLEAGAVLILVRHGRLWPRLPG</sequence>
<name>A0ABS3VRN1_MICEH</name>
<organism evidence="3 4">
    <name type="scientific">Micromonospora echinofusca</name>
    <dbReference type="NCBI Taxonomy" id="47858"/>
    <lineage>
        <taxon>Bacteria</taxon>
        <taxon>Bacillati</taxon>
        <taxon>Actinomycetota</taxon>
        <taxon>Actinomycetes</taxon>
        <taxon>Micromonosporales</taxon>
        <taxon>Micromonosporaceae</taxon>
        <taxon>Micromonospora</taxon>
    </lineage>
</organism>
<evidence type="ECO:0000313" key="3">
    <source>
        <dbReference type="EMBL" id="MBO4207165.1"/>
    </source>
</evidence>
<dbReference type="Proteomes" id="UP000823521">
    <property type="component" value="Unassembled WGS sequence"/>
</dbReference>
<evidence type="ECO:0000256" key="1">
    <source>
        <dbReference type="SAM" id="Phobius"/>
    </source>
</evidence>
<feature type="transmembrane region" description="Helical" evidence="1">
    <location>
        <begin position="58"/>
        <end position="77"/>
    </location>
</feature>
<comment type="caution">
    <text evidence="3">The sequence shown here is derived from an EMBL/GenBank/DDBJ whole genome shotgun (WGS) entry which is preliminary data.</text>
</comment>
<dbReference type="InterPro" id="IPR055568">
    <property type="entry name" value="DUF7144"/>
</dbReference>
<keyword evidence="4" id="KW-1185">Reference proteome</keyword>
<feature type="domain" description="DUF7144" evidence="2">
    <location>
        <begin position="16"/>
        <end position="128"/>
    </location>
</feature>
<keyword evidence="1" id="KW-0812">Transmembrane</keyword>
<keyword evidence="1" id="KW-0472">Membrane</keyword>
<dbReference type="RefSeq" id="WP_208814064.1">
    <property type="nucleotide sequence ID" value="NZ_WVUH01000106.1"/>
</dbReference>
<reference evidence="3 4" key="1">
    <citation type="submission" date="2019-12" db="EMBL/GenBank/DDBJ databases">
        <title>Whole genome sequencing of endophytic Actinobacterium Micromonospora sp. MPMI6T.</title>
        <authorList>
            <person name="Evv R."/>
            <person name="Podile A.R."/>
        </authorList>
    </citation>
    <scope>NUCLEOTIDE SEQUENCE [LARGE SCALE GENOMIC DNA]</scope>
    <source>
        <strain evidence="3 4">MPMI6</strain>
    </source>
</reference>
<keyword evidence="1" id="KW-1133">Transmembrane helix</keyword>
<feature type="transmembrane region" description="Helical" evidence="1">
    <location>
        <begin position="15"/>
        <end position="38"/>
    </location>
</feature>
<evidence type="ECO:0000313" key="4">
    <source>
        <dbReference type="Proteomes" id="UP000823521"/>
    </source>
</evidence>
<dbReference type="Pfam" id="PF23636">
    <property type="entry name" value="DUF7144"/>
    <property type="match status" value="1"/>
</dbReference>